<dbReference type="PANTHER" id="PTHR35896:SF3">
    <property type="entry name" value="MAJOR FACILITATOR SUPERFAMILY TRANSPORTER"/>
    <property type="match status" value="1"/>
</dbReference>
<sequence length="202" mass="22921">MELPLPRRSSRTRRVVFGIKILGILTFLTTIGLIFGLTFHTVDLLGQIGAKVNSLKPSPRAQRSFKHPCGLTATSARAAGCVFDVMSMAWQAQECFDADLHESFMLEGPWEFYSSPDPSGRRMTEEEISEAGVVSWTTRRYFVTHCVYGWKAMHRAWQRGWRMDANLASIEHTELCSRVFMNTSVPLEMVTTRLHVDFPSCN</sequence>
<organism evidence="2 3">
    <name type="scientific">Trichodelitschia bisporula</name>
    <dbReference type="NCBI Taxonomy" id="703511"/>
    <lineage>
        <taxon>Eukaryota</taxon>
        <taxon>Fungi</taxon>
        <taxon>Dikarya</taxon>
        <taxon>Ascomycota</taxon>
        <taxon>Pezizomycotina</taxon>
        <taxon>Dothideomycetes</taxon>
        <taxon>Dothideomycetes incertae sedis</taxon>
        <taxon>Phaeotrichales</taxon>
        <taxon>Phaeotrichaceae</taxon>
        <taxon>Trichodelitschia</taxon>
    </lineage>
</organism>
<keyword evidence="3" id="KW-1185">Reference proteome</keyword>
<reference evidence="2" key="1">
    <citation type="journal article" date="2020" name="Stud. Mycol.">
        <title>101 Dothideomycetes genomes: a test case for predicting lifestyles and emergence of pathogens.</title>
        <authorList>
            <person name="Haridas S."/>
            <person name="Albert R."/>
            <person name="Binder M."/>
            <person name="Bloem J."/>
            <person name="Labutti K."/>
            <person name="Salamov A."/>
            <person name="Andreopoulos B."/>
            <person name="Baker S."/>
            <person name="Barry K."/>
            <person name="Bills G."/>
            <person name="Bluhm B."/>
            <person name="Cannon C."/>
            <person name="Castanera R."/>
            <person name="Culley D."/>
            <person name="Daum C."/>
            <person name="Ezra D."/>
            <person name="Gonzalez J."/>
            <person name="Henrissat B."/>
            <person name="Kuo A."/>
            <person name="Liang C."/>
            <person name="Lipzen A."/>
            <person name="Lutzoni F."/>
            <person name="Magnuson J."/>
            <person name="Mondo S."/>
            <person name="Nolan M."/>
            <person name="Ohm R."/>
            <person name="Pangilinan J."/>
            <person name="Park H.-J."/>
            <person name="Ramirez L."/>
            <person name="Alfaro M."/>
            <person name="Sun H."/>
            <person name="Tritt A."/>
            <person name="Yoshinaga Y."/>
            <person name="Zwiers L.-H."/>
            <person name="Turgeon B."/>
            <person name="Goodwin S."/>
            <person name="Spatafora J."/>
            <person name="Crous P."/>
            <person name="Grigoriev I."/>
        </authorList>
    </citation>
    <scope>NUCLEOTIDE SEQUENCE</scope>
    <source>
        <strain evidence="2">CBS 262.69</strain>
    </source>
</reference>
<dbReference type="PANTHER" id="PTHR35896">
    <property type="entry name" value="IG-LIKE DOMAIN-CONTAINING PROTEIN"/>
    <property type="match status" value="1"/>
</dbReference>
<accession>A0A6G1I8C2</accession>
<gene>
    <name evidence="2" type="ORF">EJ06DRAFT_469889</name>
</gene>
<dbReference type="EMBL" id="ML996688">
    <property type="protein sequence ID" value="KAF2404540.1"/>
    <property type="molecule type" value="Genomic_DNA"/>
</dbReference>
<evidence type="ECO:0000313" key="2">
    <source>
        <dbReference type="EMBL" id="KAF2404540.1"/>
    </source>
</evidence>
<keyword evidence="1" id="KW-1133">Transmembrane helix</keyword>
<dbReference type="Proteomes" id="UP000799640">
    <property type="component" value="Unassembled WGS sequence"/>
</dbReference>
<dbReference type="InterPro" id="IPR053008">
    <property type="entry name" value="Phomopsin_biosynth_assoc"/>
</dbReference>
<dbReference type="OrthoDB" id="3501153at2759"/>
<proteinExistence type="predicted"/>
<protein>
    <submittedName>
        <fullName evidence="2">Uncharacterized protein</fullName>
    </submittedName>
</protein>
<keyword evidence="1" id="KW-0812">Transmembrane</keyword>
<evidence type="ECO:0000313" key="3">
    <source>
        <dbReference type="Proteomes" id="UP000799640"/>
    </source>
</evidence>
<name>A0A6G1I8C2_9PEZI</name>
<keyword evidence="1" id="KW-0472">Membrane</keyword>
<evidence type="ECO:0000256" key="1">
    <source>
        <dbReference type="SAM" id="Phobius"/>
    </source>
</evidence>
<dbReference type="AlphaFoldDB" id="A0A6G1I8C2"/>
<feature type="transmembrane region" description="Helical" evidence="1">
    <location>
        <begin position="21"/>
        <end position="42"/>
    </location>
</feature>